<proteinExistence type="predicted"/>
<gene>
    <name evidence="2" type="ORF">OLC1_LOCUS18465</name>
</gene>
<name>A0AAV1DVY9_OLDCO</name>
<feature type="compositionally biased region" description="Acidic residues" evidence="1">
    <location>
        <begin position="352"/>
        <end position="363"/>
    </location>
</feature>
<dbReference type="PANTHER" id="PTHR47512">
    <property type="entry name" value="EXPRESSED PROTEIN"/>
    <property type="match status" value="1"/>
</dbReference>
<dbReference type="Proteomes" id="UP001161247">
    <property type="component" value="Chromosome 6"/>
</dbReference>
<dbReference type="EMBL" id="OX459123">
    <property type="protein sequence ID" value="CAI9110928.1"/>
    <property type="molecule type" value="Genomic_DNA"/>
</dbReference>
<evidence type="ECO:0000313" key="2">
    <source>
        <dbReference type="EMBL" id="CAI9110928.1"/>
    </source>
</evidence>
<feature type="compositionally biased region" description="Acidic residues" evidence="1">
    <location>
        <begin position="263"/>
        <end position="298"/>
    </location>
</feature>
<sequence length="393" mass="42885">METPSSTRRMTRSQTLAASNNPQNGVSALKKSEESDVTKSRQRNNGKAQYDRSPLIDITNDSPIVGLAMGSLGTPSSAAMSKKRFSSRTKYDWTPGSGEALLRGQVKTLLQKVEEEAELSKLTFENRPSLQIQGFVQSPSAFAAPTPANTPQVLNLSVNGMDHPAQTRPVEDDFVISKVINGIFQGNNHQEGNDSDKNLMITRSLLLDFSEKSSEGTLSSPSECLSEVTSQGTEGKAGSSVTTTEDDDASIWSIQVNASTKDDQEDDEEEGLDEAEEESCDNDYYYEEGDYEEKEDESGIVDDLCEAISQINVNGEGGNMAKFAGKHIRFVYNSDDELEEEVEDSSVKAEPNSDDELEGEVEDSSVKAEPSALILKGLPTPKGKHLRFPDEED</sequence>
<dbReference type="AlphaFoldDB" id="A0AAV1DVY9"/>
<feature type="compositionally biased region" description="Polar residues" evidence="1">
    <location>
        <begin position="1"/>
        <end position="26"/>
    </location>
</feature>
<evidence type="ECO:0000256" key="1">
    <source>
        <dbReference type="SAM" id="MobiDB-lite"/>
    </source>
</evidence>
<accession>A0AAV1DVY9</accession>
<feature type="region of interest" description="Disordered" evidence="1">
    <location>
        <begin position="213"/>
        <end position="298"/>
    </location>
</feature>
<evidence type="ECO:0000313" key="3">
    <source>
        <dbReference type="Proteomes" id="UP001161247"/>
    </source>
</evidence>
<reference evidence="2" key="1">
    <citation type="submission" date="2023-03" db="EMBL/GenBank/DDBJ databases">
        <authorList>
            <person name="Julca I."/>
        </authorList>
    </citation>
    <scope>NUCLEOTIDE SEQUENCE</scope>
</reference>
<keyword evidence="3" id="KW-1185">Reference proteome</keyword>
<organism evidence="2 3">
    <name type="scientific">Oldenlandia corymbosa var. corymbosa</name>
    <dbReference type="NCBI Taxonomy" id="529605"/>
    <lineage>
        <taxon>Eukaryota</taxon>
        <taxon>Viridiplantae</taxon>
        <taxon>Streptophyta</taxon>
        <taxon>Embryophyta</taxon>
        <taxon>Tracheophyta</taxon>
        <taxon>Spermatophyta</taxon>
        <taxon>Magnoliopsida</taxon>
        <taxon>eudicotyledons</taxon>
        <taxon>Gunneridae</taxon>
        <taxon>Pentapetalae</taxon>
        <taxon>asterids</taxon>
        <taxon>lamiids</taxon>
        <taxon>Gentianales</taxon>
        <taxon>Rubiaceae</taxon>
        <taxon>Rubioideae</taxon>
        <taxon>Spermacoceae</taxon>
        <taxon>Hedyotis-Oldenlandia complex</taxon>
        <taxon>Oldenlandia</taxon>
    </lineage>
</organism>
<feature type="region of interest" description="Disordered" evidence="1">
    <location>
        <begin position="337"/>
        <end position="393"/>
    </location>
</feature>
<feature type="compositionally biased region" description="Basic and acidic residues" evidence="1">
    <location>
        <begin position="30"/>
        <end position="39"/>
    </location>
</feature>
<feature type="region of interest" description="Disordered" evidence="1">
    <location>
        <begin position="1"/>
        <end position="54"/>
    </location>
</feature>
<protein>
    <submittedName>
        <fullName evidence="2">OLC1v1011039C3</fullName>
    </submittedName>
</protein>
<dbReference type="PANTHER" id="PTHR47512:SF3">
    <property type="entry name" value="CHALCONE-FLAVONONE ISOMERASE FAMILY PROTEIN"/>
    <property type="match status" value="1"/>
</dbReference>
<feature type="compositionally biased region" description="Polar residues" evidence="1">
    <location>
        <begin position="215"/>
        <end position="243"/>
    </location>
</feature>